<dbReference type="Proteomes" id="UP000467305">
    <property type="component" value="Unassembled WGS sequence"/>
</dbReference>
<protein>
    <recommendedName>
        <fullName evidence="1">7(1) septoil knot domain-containing protein</fullName>
    </recommendedName>
</protein>
<dbReference type="EMBL" id="WAAU01000008">
    <property type="protein sequence ID" value="KAB1159592.1"/>
    <property type="molecule type" value="Genomic_DNA"/>
</dbReference>
<keyword evidence="3" id="KW-1185">Reference proteome</keyword>
<dbReference type="OrthoDB" id="514259at2"/>
<proteinExistence type="predicted"/>
<dbReference type="RefSeq" id="WP_150898838.1">
    <property type="nucleotide sequence ID" value="NZ_WAAU01000008.1"/>
</dbReference>
<evidence type="ECO:0000313" key="2">
    <source>
        <dbReference type="EMBL" id="KAB1159592.1"/>
    </source>
</evidence>
<evidence type="ECO:0000313" key="3">
    <source>
        <dbReference type="Proteomes" id="UP000467305"/>
    </source>
</evidence>
<feature type="domain" description="7(1) septoil knot" evidence="1">
    <location>
        <begin position="43"/>
        <end position="117"/>
    </location>
</feature>
<dbReference type="Pfam" id="PF19647">
    <property type="entry name" value="Septknot"/>
    <property type="match status" value="1"/>
</dbReference>
<name>A0A7J5AQ15_9FLAO</name>
<comment type="caution">
    <text evidence="2">The sequence shown here is derived from an EMBL/GenBank/DDBJ whole genome shotgun (WGS) entry which is preliminary data.</text>
</comment>
<gene>
    <name evidence="2" type="ORF">F7018_04595</name>
</gene>
<reference evidence="2 3" key="1">
    <citation type="submission" date="2019-09" db="EMBL/GenBank/DDBJ databases">
        <authorList>
            <person name="Cao W.R."/>
        </authorList>
    </citation>
    <scope>NUCLEOTIDE SEQUENCE [LARGE SCALE GENOMIC DNA]</scope>
    <source>
        <strain evidence="3">a4</strain>
    </source>
</reference>
<sequence length="119" mass="13567">MKTLNLLIVLSISFFTISSERTSKKETRGKDSMQVDSCTFEDKKLYGKIKLVENAIDADVKVKIVNAFPDLRVQFVENFANKCGEWQIVENNEDLKVYITENFPDIKIQPVTSFPGLSN</sequence>
<dbReference type="AlphaFoldDB" id="A0A7J5AQ15"/>
<evidence type="ECO:0000259" key="1">
    <source>
        <dbReference type="Pfam" id="PF19647"/>
    </source>
</evidence>
<accession>A0A7J5AQ15</accession>
<organism evidence="2 3">
    <name type="scientific">Tenacibaculum aiptasiae</name>
    <dbReference type="NCBI Taxonomy" id="426481"/>
    <lineage>
        <taxon>Bacteria</taxon>
        <taxon>Pseudomonadati</taxon>
        <taxon>Bacteroidota</taxon>
        <taxon>Flavobacteriia</taxon>
        <taxon>Flavobacteriales</taxon>
        <taxon>Flavobacteriaceae</taxon>
        <taxon>Tenacibaculum</taxon>
    </lineage>
</organism>
<dbReference type="InterPro" id="IPR046148">
    <property type="entry name" value="Septknot"/>
</dbReference>